<evidence type="ECO:0000256" key="5">
    <source>
        <dbReference type="ARBA" id="ARBA00022989"/>
    </source>
</evidence>
<comment type="similarity">
    <text evidence="7">Belongs to the binding-protein-dependent transport system permease family.</text>
</comment>
<evidence type="ECO:0000313" key="11">
    <source>
        <dbReference type="Proteomes" id="UP000434223"/>
    </source>
</evidence>
<dbReference type="GO" id="GO:0005886">
    <property type="term" value="C:plasma membrane"/>
    <property type="evidence" value="ECO:0007669"/>
    <property type="project" value="UniProtKB-SubCell"/>
</dbReference>
<comment type="subcellular location">
    <subcellularLocation>
        <location evidence="1 7">Cell membrane</location>
        <topology evidence="1 7">Multi-pass membrane protein</topology>
    </subcellularLocation>
</comment>
<feature type="transmembrane region" description="Helical" evidence="7">
    <location>
        <begin position="185"/>
        <end position="206"/>
    </location>
</feature>
<dbReference type="AlphaFoldDB" id="A0A174WWF0"/>
<proteinExistence type="inferred from homology"/>
<dbReference type="Gene3D" id="1.10.3720.10">
    <property type="entry name" value="MetI-like"/>
    <property type="match status" value="1"/>
</dbReference>
<name>A0A174WWF0_9FIRM</name>
<dbReference type="OrthoDB" id="157184at2"/>
<evidence type="ECO:0000259" key="8">
    <source>
        <dbReference type="PROSITE" id="PS50928"/>
    </source>
</evidence>
<evidence type="ECO:0000256" key="7">
    <source>
        <dbReference type="RuleBase" id="RU363032"/>
    </source>
</evidence>
<reference evidence="9" key="2">
    <citation type="submission" date="2022-01" db="EMBL/GenBank/DDBJ databases">
        <title>Novel bile acid biosynthetic pathways are enriched in the microbiome of centenarians.</title>
        <authorList>
            <person name="Sato Y."/>
            <person name="Atarashi K."/>
            <person name="Plichta R.D."/>
            <person name="Arai Y."/>
            <person name="Sasajima S."/>
            <person name="Kearney M.S."/>
            <person name="Suda W."/>
            <person name="Takeshita K."/>
            <person name="Sasaki T."/>
            <person name="Okamoto S."/>
            <person name="Skelly N.A."/>
            <person name="Okamura Y."/>
            <person name="Vlamakis H."/>
            <person name="Li Y."/>
            <person name="Tanoue T."/>
            <person name="Takei H."/>
            <person name="Nittono H."/>
            <person name="Narushima S."/>
            <person name="Irie J."/>
            <person name="Itoh H."/>
            <person name="Moriya K."/>
            <person name="Sugiura Y."/>
            <person name="Suematsu M."/>
            <person name="Moritoki N."/>
            <person name="Shibata S."/>
            <person name="Littman R.D."/>
            <person name="Fischbach A.M."/>
            <person name="Uwamino Y."/>
            <person name="Inoue T."/>
            <person name="Honda A."/>
            <person name="Hattori M."/>
            <person name="Murai T."/>
            <person name="Xavier J.R."/>
            <person name="Hirose N."/>
            <person name="Honda K."/>
        </authorList>
    </citation>
    <scope>NUCLEOTIDE SEQUENCE</scope>
    <source>
        <strain evidence="9">CE91-St55</strain>
    </source>
</reference>
<dbReference type="EMBL" id="BQNJ01000001">
    <property type="protein sequence ID" value="GKG98583.1"/>
    <property type="molecule type" value="Genomic_DNA"/>
</dbReference>
<evidence type="ECO:0000256" key="2">
    <source>
        <dbReference type="ARBA" id="ARBA00022448"/>
    </source>
</evidence>
<evidence type="ECO:0000256" key="6">
    <source>
        <dbReference type="ARBA" id="ARBA00023136"/>
    </source>
</evidence>
<dbReference type="PROSITE" id="PS50928">
    <property type="entry name" value="ABC_TM1"/>
    <property type="match status" value="1"/>
</dbReference>
<keyword evidence="6 7" id="KW-0472">Membrane</keyword>
<dbReference type="GO" id="GO:0055085">
    <property type="term" value="P:transmembrane transport"/>
    <property type="evidence" value="ECO:0007669"/>
    <property type="project" value="InterPro"/>
</dbReference>
<evidence type="ECO:0000256" key="1">
    <source>
        <dbReference type="ARBA" id="ARBA00004651"/>
    </source>
</evidence>
<gene>
    <name evidence="9" type="ORF">CE91St55_05650</name>
    <name evidence="10" type="ORF">GNE07_22100</name>
</gene>
<protein>
    <submittedName>
        <fullName evidence="10">ABC transporter permease subunit</fullName>
    </submittedName>
    <submittedName>
        <fullName evidence="9">Sugar ABC transporter permease</fullName>
    </submittedName>
</protein>
<evidence type="ECO:0000256" key="3">
    <source>
        <dbReference type="ARBA" id="ARBA00022475"/>
    </source>
</evidence>
<organism evidence="10 11">
    <name type="scientific">Hungatella hathewayi</name>
    <dbReference type="NCBI Taxonomy" id="154046"/>
    <lineage>
        <taxon>Bacteria</taxon>
        <taxon>Bacillati</taxon>
        <taxon>Bacillota</taxon>
        <taxon>Clostridia</taxon>
        <taxon>Lachnospirales</taxon>
        <taxon>Lachnospiraceae</taxon>
        <taxon>Hungatella</taxon>
    </lineage>
</organism>
<dbReference type="InterPro" id="IPR000515">
    <property type="entry name" value="MetI-like"/>
</dbReference>
<dbReference type="Proteomes" id="UP001055091">
    <property type="component" value="Unassembled WGS sequence"/>
</dbReference>
<feature type="transmembrane region" description="Helical" evidence="7">
    <location>
        <begin position="12"/>
        <end position="37"/>
    </location>
</feature>
<dbReference type="InterPro" id="IPR035906">
    <property type="entry name" value="MetI-like_sf"/>
</dbReference>
<dbReference type="CDD" id="cd06261">
    <property type="entry name" value="TM_PBP2"/>
    <property type="match status" value="1"/>
</dbReference>
<comment type="caution">
    <text evidence="10">The sequence shown here is derived from an EMBL/GenBank/DDBJ whole genome shotgun (WGS) entry which is preliminary data.</text>
</comment>
<dbReference type="Proteomes" id="UP000434223">
    <property type="component" value="Unassembled WGS sequence"/>
</dbReference>
<evidence type="ECO:0000256" key="4">
    <source>
        <dbReference type="ARBA" id="ARBA00022692"/>
    </source>
</evidence>
<sequence>MKEKKKKNLGDRIFDLLLMVFFGAFTLICIYPFYYLIINTISANNLSANGDILFLPKQIHFQNYIDVIQLPGLLNAAFVTLARTVLGTLGTLMGSAFLGFMFTQEKMWARKFWYRFVMVTMYFNAGLIPWFLTMNNLGLTNNFLAYVVPTIVQPFNIILVKTYIENIPKELQEAAEIDGAGILRVFWQVMLPITKPILATITIFAAVGQWNSFQDTLLLMTNEKLFTLQFILYRYINQASSLSALIKNTSSTQMLQSLATAQTATSVRMTVSVIVVIPILCVYPFFQKYIVKGVMIGSVKG</sequence>
<evidence type="ECO:0000313" key="10">
    <source>
        <dbReference type="EMBL" id="MUB65722.1"/>
    </source>
</evidence>
<keyword evidence="3" id="KW-1003">Cell membrane</keyword>
<dbReference type="EMBL" id="WNME01000017">
    <property type="protein sequence ID" value="MUB65722.1"/>
    <property type="molecule type" value="Genomic_DNA"/>
</dbReference>
<feature type="transmembrane region" description="Helical" evidence="7">
    <location>
        <begin position="112"/>
        <end position="131"/>
    </location>
</feature>
<evidence type="ECO:0000313" key="9">
    <source>
        <dbReference type="EMBL" id="GKG98583.1"/>
    </source>
</evidence>
<dbReference type="Pfam" id="PF00528">
    <property type="entry name" value="BPD_transp_1"/>
    <property type="match status" value="1"/>
</dbReference>
<dbReference type="PANTHER" id="PTHR43744:SF9">
    <property type="entry name" value="POLYGALACTURONAN_RHAMNOGALACTURONAN TRANSPORT SYSTEM PERMEASE PROTEIN YTCP"/>
    <property type="match status" value="1"/>
</dbReference>
<reference evidence="10 11" key="1">
    <citation type="submission" date="2019-09" db="EMBL/GenBank/DDBJ databases">
        <title>Draft genome sequencing of Hungatella hathewayi 123Y-2.</title>
        <authorList>
            <person name="Lv Q."/>
            <person name="Li S."/>
        </authorList>
    </citation>
    <scope>NUCLEOTIDE SEQUENCE [LARGE SCALE GENOMIC DNA]</scope>
    <source>
        <strain evidence="10 11">123Y-2</strain>
    </source>
</reference>
<dbReference type="GeneID" id="93147156"/>
<feature type="domain" description="ABC transmembrane type-1" evidence="8">
    <location>
        <begin position="77"/>
        <end position="286"/>
    </location>
</feature>
<dbReference type="RefSeq" id="WP_006771665.1">
    <property type="nucleotide sequence ID" value="NZ_BQNJ01000001.1"/>
</dbReference>
<dbReference type="PANTHER" id="PTHR43744">
    <property type="entry name" value="ABC TRANSPORTER PERMEASE PROTEIN MG189-RELATED-RELATED"/>
    <property type="match status" value="1"/>
</dbReference>
<feature type="transmembrane region" description="Helical" evidence="7">
    <location>
        <begin position="267"/>
        <end position="286"/>
    </location>
</feature>
<accession>A0A174WWF0</accession>
<feature type="transmembrane region" description="Helical" evidence="7">
    <location>
        <begin position="76"/>
        <end position="100"/>
    </location>
</feature>
<keyword evidence="4 7" id="KW-0812">Transmembrane</keyword>
<dbReference type="SUPFAM" id="SSF161098">
    <property type="entry name" value="MetI-like"/>
    <property type="match status" value="1"/>
</dbReference>
<keyword evidence="5 7" id="KW-1133">Transmembrane helix</keyword>
<keyword evidence="2 7" id="KW-0813">Transport</keyword>
<feature type="transmembrane region" description="Helical" evidence="7">
    <location>
        <begin position="143"/>
        <end position="164"/>
    </location>
</feature>